<keyword evidence="1" id="KW-0812">Transmembrane</keyword>
<feature type="transmembrane region" description="Helical" evidence="1">
    <location>
        <begin position="6"/>
        <end position="27"/>
    </location>
</feature>
<accession>A0A5J4PCS2</accession>
<name>A0A5J4PCS2_9ZZZZ</name>
<keyword evidence="1" id="KW-0472">Membrane</keyword>
<protein>
    <submittedName>
        <fullName evidence="2">Uncharacterized protein</fullName>
    </submittedName>
</protein>
<proteinExistence type="predicted"/>
<organism evidence="2">
    <name type="scientific">termite gut metagenome</name>
    <dbReference type="NCBI Taxonomy" id="433724"/>
    <lineage>
        <taxon>unclassified sequences</taxon>
        <taxon>metagenomes</taxon>
        <taxon>organismal metagenomes</taxon>
    </lineage>
</organism>
<gene>
    <name evidence="2" type="ORF">EZS27_041095</name>
</gene>
<evidence type="ECO:0000256" key="1">
    <source>
        <dbReference type="SAM" id="Phobius"/>
    </source>
</evidence>
<sequence length="187" mass="20748">MNIEITSTQLIIGIGIAIILLLVIFLIKKRKKKQVARIKCKKCGEVYSVKDQSEWGEKDINYKCSKCNSDIKIAFFGYCDDCEEFVGFRKYTLGNRLLKGAKKALKVAIEGVNAYNDPISGVMTGIKHLTKIVDNTPSASAAGTCSFCDNVYLECPQCGYTVKFPVSVEQSDTIVNCSNCHTKMKHP</sequence>
<dbReference type="InterPro" id="IPR036280">
    <property type="entry name" value="Multihaem_cyt_sf"/>
</dbReference>
<dbReference type="SUPFAM" id="SSF48695">
    <property type="entry name" value="Multiheme cytochromes"/>
    <property type="match status" value="1"/>
</dbReference>
<keyword evidence="1" id="KW-1133">Transmembrane helix</keyword>
<reference evidence="2" key="1">
    <citation type="submission" date="2019-03" db="EMBL/GenBank/DDBJ databases">
        <title>Single cell metagenomics reveals metabolic interactions within the superorganism composed of flagellate Streblomastix strix and complex community of Bacteroidetes bacteria on its surface.</title>
        <authorList>
            <person name="Treitli S.C."/>
            <person name="Kolisko M."/>
            <person name="Husnik F."/>
            <person name="Keeling P."/>
            <person name="Hampl V."/>
        </authorList>
    </citation>
    <scope>NUCLEOTIDE SEQUENCE</scope>
    <source>
        <strain evidence="2">STM</strain>
    </source>
</reference>
<evidence type="ECO:0000313" key="2">
    <source>
        <dbReference type="EMBL" id="KAA6307236.1"/>
    </source>
</evidence>
<dbReference type="EMBL" id="SNRY01009318">
    <property type="protein sequence ID" value="KAA6307236.1"/>
    <property type="molecule type" value="Genomic_DNA"/>
</dbReference>
<comment type="caution">
    <text evidence="2">The sequence shown here is derived from an EMBL/GenBank/DDBJ whole genome shotgun (WGS) entry which is preliminary data.</text>
</comment>
<dbReference type="AlphaFoldDB" id="A0A5J4PCS2"/>